<gene>
    <name evidence="8" type="ORF">EVG20_g6435</name>
</gene>
<evidence type="ECO:0000256" key="3">
    <source>
        <dbReference type="ARBA" id="ARBA00022630"/>
    </source>
</evidence>
<keyword evidence="3" id="KW-0285">Flavoprotein</keyword>
<evidence type="ECO:0000313" key="9">
    <source>
        <dbReference type="Proteomes" id="UP000298327"/>
    </source>
</evidence>
<keyword evidence="4 6" id="KW-0274">FAD</keyword>
<dbReference type="AlphaFoldDB" id="A0A4Y9YKW8"/>
<keyword evidence="9" id="KW-1185">Reference proteome</keyword>
<dbReference type="GO" id="GO:0050660">
    <property type="term" value="F:flavin adenine dinucleotide binding"/>
    <property type="evidence" value="ECO:0007669"/>
    <property type="project" value="InterPro"/>
</dbReference>
<dbReference type="STRING" id="205917.A0A4Y9YKW8"/>
<dbReference type="PROSITE" id="PS00624">
    <property type="entry name" value="GMC_OXRED_2"/>
    <property type="match status" value="1"/>
</dbReference>
<accession>A0A4Y9YKW8</accession>
<evidence type="ECO:0000256" key="5">
    <source>
        <dbReference type="PIRSR" id="PIRSR000137-1"/>
    </source>
</evidence>
<organism evidence="8 9">
    <name type="scientific">Dentipellis fragilis</name>
    <dbReference type="NCBI Taxonomy" id="205917"/>
    <lineage>
        <taxon>Eukaryota</taxon>
        <taxon>Fungi</taxon>
        <taxon>Dikarya</taxon>
        <taxon>Basidiomycota</taxon>
        <taxon>Agaricomycotina</taxon>
        <taxon>Agaricomycetes</taxon>
        <taxon>Russulales</taxon>
        <taxon>Hericiaceae</taxon>
        <taxon>Dentipellis</taxon>
    </lineage>
</organism>
<name>A0A4Y9YKW8_9AGAM</name>
<dbReference type="Pfam" id="PF00732">
    <property type="entry name" value="GMC_oxred_N"/>
    <property type="match status" value="1"/>
</dbReference>
<evidence type="ECO:0000259" key="7">
    <source>
        <dbReference type="PROSITE" id="PS00624"/>
    </source>
</evidence>
<dbReference type="Gene3D" id="3.50.50.60">
    <property type="entry name" value="FAD/NAD(P)-binding domain"/>
    <property type="match status" value="1"/>
</dbReference>
<dbReference type="InterPro" id="IPR007867">
    <property type="entry name" value="GMC_OxRtase_C"/>
</dbReference>
<evidence type="ECO:0000256" key="6">
    <source>
        <dbReference type="PIRSR" id="PIRSR000137-2"/>
    </source>
</evidence>
<feature type="domain" description="Glucose-methanol-choline oxidoreductase N-terminal" evidence="7">
    <location>
        <begin position="357"/>
        <end position="371"/>
    </location>
</feature>
<feature type="active site" description="Proton acceptor" evidence="5">
    <location>
        <position position="644"/>
    </location>
</feature>
<dbReference type="InterPro" id="IPR036188">
    <property type="entry name" value="FAD/NAD-bd_sf"/>
</dbReference>
<dbReference type="InterPro" id="IPR000172">
    <property type="entry name" value="GMC_OxRdtase_N"/>
</dbReference>
<dbReference type="Pfam" id="PF05199">
    <property type="entry name" value="GMC_oxred_C"/>
    <property type="match status" value="1"/>
</dbReference>
<evidence type="ECO:0000256" key="2">
    <source>
        <dbReference type="ARBA" id="ARBA00010790"/>
    </source>
</evidence>
<proteinExistence type="inferred from homology"/>
<dbReference type="SUPFAM" id="SSF54373">
    <property type="entry name" value="FAD-linked reductases, C-terminal domain"/>
    <property type="match status" value="1"/>
</dbReference>
<dbReference type="EMBL" id="SEOQ01000429">
    <property type="protein sequence ID" value="TFY63174.1"/>
    <property type="molecule type" value="Genomic_DNA"/>
</dbReference>
<reference evidence="8 9" key="1">
    <citation type="submission" date="2019-02" db="EMBL/GenBank/DDBJ databases">
        <title>Genome sequencing of the rare red list fungi Dentipellis fragilis.</title>
        <authorList>
            <person name="Buettner E."/>
            <person name="Kellner H."/>
        </authorList>
    </citation>
    <scope>NUCLEOTIDE SEQUENCE [LARGE SCALE GENOMIC DNA]</scope>
    <source>
        <strain evidence="8 9">DSM 105465</strain>
    </source>
</reference>
<comment type="cofactor">
    <cofactor evidence="1 6">
        <name>FAD</name>
        <dbReference type="ChEBI" id="CHEBI:57692"/>
    </cofactor>
</comment>
<dbReference type="PANTHER" id="PTHR11552:SF147">
    <property type="entry name" value="CHOLINE DEHYDROGENASE, MITOCHONDRIAL"/>
    <property type="match status" value="1"/>
</dbReference>
<evidence type="ECO:0000313" key="8">
    <source>
        <dbReference type="EMBL" id="TFY63174.1"/>
    </source>
</evidence>
<dbReference type="OrthoDB" id="269227at2759"/>
<comment type="similarity">
    <text evidence="2">Belongs to the GMC oxidoreductase family.</text>
</comment>
<dbReference type="GO" id="GO:0016614">
    <property type="term" value="F:oxidoreductase activity, acting on CH-OH group of donors"/>
    <property type="evidence" value="ECO:0007669"/>
    <property type="project" value="InterPro"/>
</dbReference>
<feature type="active site" description="Proton donor" evidence="5">
    <location>
        <position position="601"/>
    </location>
</feature>
<protein>
    <recommendedName>
        <fullName evidence="7">Glucose-methanol-choline oxidoreductase N-terminal domain-containing protein</fullName>
    </recommendedName>
</protein>
<evidence type="ECO:0000256" key="4">
    <source>
        <dbReference type="ARBA" id="ARBA00022827"/>
    </source>
</evidence>
<dbReference type="PIRSF" id="PIRSF000137">
    <property type="entry name" value="Alcohol_oxidase"/>
    <property type="match status" value="1"/>
</dbReference>
<dbReference type="Proteomes" id="UP000298327">
    <property type="component" value="Unassembled WGS sequence"/>
</dbReference>
<dbReference type="InterPro" id="IPR012132">
    <property type="entry name" value="GMC_OxRdtase"/>
</dbReference>
<evidence type="ECO:0000256" key="1">
    <source>
        <dbReference type="ARBA" id="ARBA00001974"/>
    </source>
</evidence>
<sequence length="666" mass="72176">MLRVSTIISAALTTFTVFAILRRHPGQIRLGASALILALAFRLSRRGPSGASTELLAEYDAAKRQVLTVGYEYDEYDVIIVGGGTAGCVLAARLSEDPSVRVLLIEAGGSALGLQFSSIPSAYSKFFGGKEHIFNLLTQPDKGTDGQVHYWPRAKMLGGCSSMNASVFHLGSPQDYDEWAKLQHGADGADDWAYSRFQKYLKRFQRYNPSKTYPDIDLAEHGGQDGKVDVGFDGHESGLTRRFIDSCERIGLPRTSDLNTAKGTIGVAKVRFVTGLLILPFMTFMKKGKRVTTESAYLTTDALSRPNLTVTIKATVTRLIFDESGERPRAVGVEFSSGPGLPRTRVKAKKEIVLAAGAVHTPHILLLSGIGPAEQLRQHQIPVVADLPGVGAHLRDHSSVDVTFRENSDLEGLTYLRRPKTFADRLNIAKGIAQYKLFGTGPLTTNIAEAGAFLRSDDPRFFGQDGVKPEDTTSGPGAPDIEIFATPIGFQSSGLVKLPEFASMNICAVLLRPTSAGSLSLKSSDAFEAPLITPNYVSTRHDMDVLIRAMRVVSNIAGAPALSKVLEHDPKYDQHYGHHLVHASDEELEQYIRAHTTTLYHPTSTARMAPHSEGGVVDPYLRVYGVQGLRIADASIFPEIVSGHTAGPAIAVGEKAADLIKDTLRQ</sequence>
<dbReference type="SUPFAM" id="SSF51905">
    <property type="entry name" value="FAD/NAD(P)-binding domain"/>
    <property type="match status" value="1"/>
</dbReference>
<feature type="binding site" evidence="6">
    <location>
        <position position="316"/>
    </location>
    <ligand>
        <name>FAD</name>
        <dbReference type="ChEBI" id="CHEBI:57692"/>
    </ligand>
</feature>
<dbReference type="Gene3D" id="3.30.560.10">
    <property type="entry name" value="Glucose Oxidase, domain 3"/>
    <property type="match status" value="1"/>
</dbReference>
<feature type="binding site" evidence="6">
    <location>
        <begin position="164"/>
        <end position="167"/>
    </location>
    <ligand>
        <name>FAD</name>
        <dbReference type="ChEBI" id="CHEBI:57692"/>
    </ligand>
</feature>
<dbReference type="PANTHER" id="PTHR11552">
    <property type="entry name" value="GLUCOSE-METHANOL-CHOLINE GMC OXIDOREDUCTASE"/>
    <property type="match status" value="1"/>
</dbReference>
<comment type="caution">
    <text evidence="8">The sequence shown here is derived from an EMBL/GenBank/DDBJ whole genome shotgun (WGS) entry which is preliminary data.</text>
</comment>